<evidence type="ECO:0000256" key="3">
    <source>
        <dbReference type="PROSITE-ProRule" id="PRU01191"/>
    </source>
</evidence>
<dbReference type="PROSITE" id="PS50985">
    <property type="entry name" value="GRAS"/>
    <property type="match status" value="1"/>
</dbReference>
<organism evidence="5 6">
    <name type="scientific">Urochloa decumbens</name>
    <dbReference type="NCBI Taxonomy" id="240449"/>
    <lineage>
        <taxon>Eukaryota</taxon>
        <taxon>Viridiplantae</taxon>
        <taxon>Streptophyta</taxon>
        <taxon>Embryophyta</taxon>
        <taxon>Tracheophyta</taxon>
        <taxon>Spermatophyta</taxon>
        <taxon>Magnoliopsida</taxon>
        <taxon>Liliopsida</taxon>
        <taxon>Poales</taxon>
        <taxon>Poaceae</taxon>
        <taxon>PACMAD clade</taxon>
        <taxon>Panicoideae</taxon>
        <taxon>Panicodae</taxon>
        <taxon>Paniceae</taxon>
        <taxon>Melinidinae</taxon>
        <taxon>Urochloa</taxon>
    </lineage>
</organism>
<protein>
    <recommendedName>
        <fullName evidence="7">Scarecrow-like protein 9</fullName>
    </recommendedName>
</protein>
<comment type="caution">
    <text evidence="3">Lacks conserved residue(s) required for the propagation of feature annotation.</text>
</comment>
<keyword evidence="2" id="KW-0804">Transcription</keyword>
<dbReference type="PANTHER" id="PTHR31636">
    <property type="entry name" value="OSJNBA0084A10.13 PROTEIN-RELATED"/>
    <property type="match status" value="1"/>
</dbReference>
<comment type="similarity">
    <text evidence="3">Belongs to the GRAS family.</text>
</comment>
<gene>
    <name evidence="5" type="ORF">URODEC1_LOCUS58103</name>
</gene>
<dbReference type="Pfam" id="PF03514">
    <property type="entry name" value="GRAS"/>
    <property type="match status" value="1"/>
</dbReference>
<name>A0ABC9ATW5_9POAL</name>
<feature type="region of interest" description="VHIID" evidence="3">
    <location>
        <begin position="388"/>
        <end position="453"/>
    </location>
</feature>
<feature type="region of interest" description="Disordered" evidence="4">
    <location>
        <begin position="215"/>
        <end position="245"/>
    </location>
</feature>
<evidence type="ECO:0000256" key="4">
    <source>
        <dbReference type="SAM" id="MobiDB-lite"/>
    </source>
</evidence>
<reference evidence="6" key="1">
    <citation type="submission" date="2024-06" db="EMBL/GenBank/DDBJ databases">
        <authorList>
            <person name="Ryan C."/>
        </authorList>
    </citation>
    <scope>NUCLEOTIDE SEQUENCE [LARGE SCALE GENOMIC DNA]</scope>
</reference>
<evidence type="ECO:0000313" key="6">
    <source>
        <dbReference type="Proteomes" id="UP001497457"/>
    </source>
</evidence>
<feature type="region of interest" description="Leucine repeat I (LRI)" evidence="3">
    <location>
        <begin position="309"/>
        <end position="369"/>
    </location>
</feature>
<reference evidence="5 6" key="2">
    <citation type="submission" date="2024-10" db="EMBL/GenBank/DDBJ databases">
        <authorList>
            <person name="Ryan C."/>
        </authorList>
    </citation>
    <scope>NUCLEOTIDE SEQUENCE [LARGE SCALE GENOMIC DNA]</scope>
</reference>
<evidence type="ECO:0008006" key="7">
    <source>
        <dbReference type="Google" id="ProtNLM"/>
    </source>
</evidence>
<evidence type="ECO:0000313" key="5">
    <source>
        <dbReference type="EMBL" id="CAL4985789.1"/>
    </source>
</evidence>
<feature type="short sequence motif" description="VHIID" evidence="3">
    <location>
        <begin position="419"/>
        <end position="423"/>
    </location>
</feature>
<dbReference type="Proteomes" id="UP001497457">
    <property type="component" value="Chromosome 23rd"/>
</dbReference>
<sequence length="690" mass="77039">MTSTVEGVSLSRTLTFSVCLLVLLCAVLMEIGERNSKQNLVFLLQASTTRTRSAAAGGMNFVFLAGAEDEPFSPSDFLDLPPTPCPDDDLVLPFIMRVLMEEEEEEEDINGHNPALLEAQQTFADILSDAANASTMSANTSTAAPAFMASATWPYDPARLSQLLLCPDMGGVGEDDSLLASTLFNHGGDNKVTMDMLNQAFLKGMEEANKFLPSNNTLLTDTSHLPRDSNNGKGRKNRRSNWDNLEAETSRSCKLMVPDSEEASQMDEEFIQNGYQLLLDKMMDMSINMDREADEKKIRKGKGGANEAVDLRTLLLHCAQAVASDDRLHATQLLSAVKQRSSPRGDATQRLAHCFAIGLEARLSGTGSQVYRSLMSRRTPAVEFHKAYHLYLTVCCFEMVAFKFSNMTIVKAIAGRKKVHIVDYGDHYRFQWPILLGCMATWEGGPPEVKITGINPPQPGFRPAARIEQTGRRLSNYAHRCGIPFKFHSIVAKWETVCVDDLNIEPDEVLIVNGLFHLGNLMDESGDIDSPSPRDMVLSNIQKMRPDVFILCTENSSYNAPFFLTRFREALFYYSAMFDMMDATTSRDNAERTWVEQDLLGRCALNAIACEGSDRLERPETYRQWQVRNNLAGLRQLPLDPNIVSAVSKKVKDGYHKDFFVDVDQQWLLQGWKGRTLYAMSTWVANDASS</sequence>
<dbReference type="EMBL" id="OZ075133">
    <property type="protein sequence ID" value="CAL4985789.1"/>
    <property type="molecule type" value="Genomic_DNA"/>
</dbReference>
<dbReference type="AlphaFoldDB" id="A0ABC9ATW5"/>
<dbReference type="InterPro" id="IPR005202">
    <property type="entry name" value="TF_GRAS"/>
</dbReference>
<evidence type="ECO:0000256" key="1">
    <source>
        <dbReference type="ARBA" id="ARBA00023015"/>
    </source>
</evidence>
<proteinExistence type="inferred from homology"/>
<feature type="region of interest" description="Leucine repeat II (LRII)" evidence="3">
    <location>
        <begin position="469"/>
        <end position="501"/>
    </location>
</feature>
<feature type="region of interest" description="SAW" evidence="3">
    <location>
        <begin position="609"/>
        <end position="684"/>
    </location>
</feature>
<evidence type="ECO:0000256" key="2">
    <source>
        <dbReference type="ARBA" id="ARBA00023163"/>
    </source>
</evidence>
<keyword evidence="6" id="KW-1185">Reference proteome</keyword>
<keyword evidence="1" id="KW-0805">Transcription regulation</keyword>
<accession>A0ABC9ATW5</accession>